<dbReference type="SUPFAM" id="SSF52833">
    <property type="entry name" value="Thioredoxin-like"/>
    <property type="match status" value="1"/>
</dbReference>
<dbReference type="Pfam" id="PF00578">
    <property type="entry name" value="AhpC-TSA"/>
    <property type="match status" value="1"/>
</dbReference>
<evidence type="ECO:0000313" key="7">
    <source>
        <dbReference type="Proteomes" id="UP000435036"/>
    </source>
</evidence>
<dbReference type="InterPro" id="IPR036249">
    <property type="entry name" value="Thioredoxin-like_sf"/>
</dbReference>
<evidence type="ECO:0000256" key="2">
    <source>
        <dbReference type="ARBA" id="ARBA00022748"/>
    </source>
</evidence>
<dbReference type="EMBL" id="WSQA01000001">
    <property type="protein sequence ID" value="MVZ60556.1"/>
    <property type="molecule type" value="Genomic_DNA"/>
</dbReference>
<dbReference type="PROSITE" id="PS51352">
    <property type="entry name" value="THIOREDOXIN_2"/>
    <property type="match status" value="1"/>
</dbReference>
<dbReference type="AlphaFoldDB" id="A0A6N8KU17"/>
<dbReference type="PROSITE" id="PS00194">
    <property type="entry name" value="THIOREDOXIN_1"/>
    <property type="match status" value="1"/>
</dbReference>
<organism evidence="6 7">
    <name type="scientific">Sphingobacterium humi</name>
    <dbReference type="NCBI Taxonomy" id="1796905"/>
    <lineage>
        <taxon>Bacteria</taxon>
        <taxon>Pseudomonadati</taxon>
        <taxon>Bacteroidota</taxon>
        <taxon>Sphingobacteriia</taxon>
        <taxon>Sphingobacteriales</taxon>
        <taxon>Sphingobacteriaceae</taxon>
        <taxon>Sphingobacterium</taxon>
    </lineage>
</organism>
<dbReference type="GO" id="GO:0017004">
    <property type="term" value="P:cytochrome complex assembly"/>
    <property type="evidence" value="ECO:0007669"/>
    <property type="project" value="UniProtKB-KW"/>
</dbReference>
<keyword evidence="3" id="KW-1015">Disulfide bond</keyword>
<reference evidence="6 7" key="1">
    <citation type="submission" date="2019-12" db="EMBL/GenBank/DDBJ databases">
        <authorList>
            <person name="Dong K."/>
        </authorList>
    </citation>
    <scope>NUCLEOTIDE SEQUENCE [LARGE SCALE GENOMIC DNA]</scope>
    <source>
        <strain evidence="6 7">JCM 31225</strain>
    </source>
</reference>
<dbReference type="InterPro" id="IPR050553">
    <property type="entry name" value="Thioredoxin_ResA/DsbE_sf"/>
</dbReference>
<feature type="domain" description="Thioredoxin" evidence="5">
    <location>
        <begin position="258"/>
        <end position="397"/>
    </location>
</feature>
<dbReference type="CDD" id="cd02966">
    <property type="entry name" value="TlpA_like_family"/>
    <property type="match status" value="1"/>
</dbReference>
<name>A0A6N8KU17_9SPHI</name>
<keyword evidence="4" id="KW-0676">Redox-active center</keyword>
<comment type="caution">
    <text evidence="6">The sequence shown here is derived from an EMBL/GenBank/DDBJ whole genome shotgun (WGS) entry which is preliminary data.</text>
</comment>
<evidence type="ECO:0000259" key="5">
    <source>
        <dbReference type="PROSITE" id="PS51352"/>
    </source>
</evidence>
<sequence length="397" mass="44992">MKLKMYSQDYKNNMRKLLFLLSLGFLFSLHFAFGQEMAMKKFSIKVQAPENNSKVFLIYRSFEGNELMVDSTLIKNNSFVFEGKTSGYCYGGLYIAKSLNEAKPFQAKHYGFFNFGYGETKLDWRNPKIIQVTGGDEMAKYQIASSALLDKRLAIFNSPAYRAQQQQADSLRAIADSLRADLDQQYGTKYEIIDDAHAEYIRKNPNTALSLHFIEAMIFQRQAPRWKVITPLFNMLSDSLKNTFRGKVIAGSMVNESLAPGAKYIDFGQPDKDGKIIKVSDFKGKYVLIDFWASWCGPCRAENPNLVKAYQAYKGKGFEIIGISLDDNRQKWLDAVAADGLTWPQVSDLNGIKNEAAMSYGVTSIPENYLISPEGIIIDKNLRGARLEQALQKYLKK</sequence>
<accession>A0A6N8KU17</accession>
<protein>
    <submittedName>
        <fullName evidence="6">Redoxin domain-containing protein</fullName>
    </submittedName>
</protein>
<dbReference type="InterPro" id="IPR017937">
    <property type="entry name" value="Thioredoxin_CS"/>
</dbReference>
<dbReference type="PANTHER" id="PTHR42852">
    <property type="entry name" value="THIOL:DISULFIDE INTERCHANGE PROTEIN DSBE"/>
    <property type="match status" value="1"/>
</dbReference>
<dbReference type="Gene3D" id="3.40.30.10">
    <property type="entry name" value="Glutaredoxin"/>
    <property type="match status" value="1"/>
</dbReference>
<comment type="subcellular location">
    <subcellularLocation>
        <location evidence="1">Cell envelope</location>
    </subcellularLocation>
</comment>
<dbReference type="PANTHER" id="PTHR42852:SF6">
    <property type="entry name" value="THIOL:DISULFIDE INTERCHANGE PROTEIN DSBE"/>
    <property type="match status" value="1"/>
</dbReference>
<keyword evidence="7" id="KW-1185">Reference proteome</keyword>
<dbReference type="GO" id="GO:0016209">
    <property type="term" value="F:antioxidant activity"/>
    <property type="evidence" value="ECO:0007669"/>
    <property type="project" value="InterPro"/>
</dbReference>
<proteinExistence type="predicted"/>
<evidence type="ECO:0000313" key="6">
    <source>
        <dbReference type="EMBL" id="MVZ60556.1"/>
    </source>
</evidence>
<evidence type="ECO:0000256" key="4">
    <source>
        <dbReference type="ARBA" id="ARBA00023284"/>
    </source>
</evidence>
<dbReference type="InterPro" id="IPR000866">
    <property type="entry name" value="AhpC/TSA"/>
</dbReference>
<gene>
    <name evidence="6" type="ORF">GQF63_00840</name>
</gene>
<evidence type="ECO:0000256" key="3">
    <source>
        <dbReference type="ARBA" id="ARBA00023157"/>
    </source>
</evidence>
<dbReference type="Proteomes" id="UP000435036">
    <property type="component" value="Unassembled WGS sequence"/>
</dbReference>
<dbReference type="GO" id="GO:0016491">
    <property type="term" value="F:oxidoreductase activity"/>
    <property type="evidence" value="ECO:0007669"/>
    <property type="project" value="InterPro"/>
</dbReference>
<keyword evidence="2" id="KW-0201">Cytochrome c-type biogenesis</keyword>
<dbReference type="InterPro" id="IPR013766">
    <property type="entry name" value="Thioredoxin_domain"/>
</dbReference>
<dbReference type="GO" id="GO:0030313">
    <property type="term" value="C:cell envelope"/>
    <property type="evidence" value="ECO:0007669"/>
    <property type="project" value="UniProtKB-SubCell"/>
</dbReference>
<evidence type="ECO:0000256" key="1">
    <source>
        <dbReference type="ARBA" id="ARBA00004196"/>
    </source>
</evidence>